<feature type="binding site" evidence="20">
    <location>
        <position position="455"/>
    </location>
    <ligand>
        <name>Mg(2+)</name>
        <dbReference type="ChEBI" id="CHEBI:18420"/>
    </ligand>
</feature>
<organism evidence="25 26">
    <name type="scientific">Brevibacillus nitrificans</name>
    <dbReference type="NCBI Taxonomy" id="651560"/>
    <lineage>
        <taxon>Bacteria</taxon>
        <taxon>Bacillati</taxon>
        <taxon>Bacillota</taxon>
        <taxon>Bacilli</taxon>
        <taxon>Bacillales</taxon>
        <taxon>Paenibacillaceae</taxon>
        <taxon>Brevibacillus</taxon>
    </lineage>
</organism>
<evidence type="ECO:0000256" key="3">
    <source>
        <dbReference type="ARBA" id="ARBA00002728"/>
    </source>
</evidence>
<evidence type="ECO:0000256" key="4">
    <source>
        <dbReference type="ARBA" id="ARBA00004496"/>
    </source>
</evidence>
<dbReference type="InterPro" id="IPR050499">
    <property type="entry name" value="PEP-utilizing_PTS_enzyme"/>
</dbReference>
<dbReference type="PANTHER" id="PTHR46244:SF3">
    <property type="entry name" value="PHOSPHOENOLPYRUVATE-PROTEIN PHOSPHOTRANSFERASE"/>
    <property type="match status" value="1"/>
</dbReference>
<dbReference type="InterPro" id="IPR036618">
    <property type="entry name" value="PtsI_HPr-bd_sf"/>
</dbReference>
<evidence type="ECO:0000256" key="16">
    <source>
        <dbReference type="ARBA" id="ARBA00033235"/>
    </source>
</evidence>
<proteinExistence type="inferred from homology"/>
<keyword evidence="21" id="KW-0175">Coiled coil</keyword>
<dbReference type="SUPFAM" id="SSF51621">
    <property type="entry name" value="Phosphoenolpyruvate/pyruvate domain"/>
    <property type="match status" value="1"/>
</dbReference>
<feature type="binding site" evidence="19">
    <location>
        <position position="465"/>
    </location>
    <ligand>
        <name>phosphoenolpyruvate</name>
        <dbReference type="ChEBI" id="CHEBI:58702"/>
    </ligand>
</feature>
<feature type="domain" description="Phosphotransferase system enzyme I N-terminal" evidence="24">
    <location>
        <begin position="3"/>
        <end position="126"/>
    </location>
</feature>
<evidence type="ECO:0000256" key="15">
    <source>
        <dbReference type="ARBA" id="ARBA00022842"/>
    </source>
</evidence>
<dbReference type="Gene3D" id="1.10.274.10">
    <property type="entry name" value="PtsI, HPr-binding domain"/>
    <property type="match status" value="1"/>
</dbReference>
<keyword evidence="12 17" id="KW-0598">Phosphotransferase system</keyword>
<dbReference type="SUPFAM" id="SSF52009">
    <property type="entry name" value="Phosphohistidine domain"/>
    <property type="match status" value="1"/>
</dbReference>
<name>A0A3M8DEP1_9BACL</name>
<dbReference type="Gene3D" id="3.20.20.60">
    <property type="entry name" value="Phosphoenolpyruvate-binding domains"/>
    <property type="match status" value="1"/>
</dbReference>
<evidence type="ECO:0000256" key="12">
    <source>
        <dbReference type="ARBA" id="ARBA00022683"/>
    </source>
</evidence>
<dbReference type="InterPro" id="IPR040442">
    <property type="entry name" value="Pyrv_kinase-like_dom_sf"/>
</dbReference>
<evidence type="ECO:0000256" key="19">
    <source>
        <dbReference type="PIRSR" id="PIRSR000732-2"/>
    </source>
</evidence>
<dbReference type="PRINTS" id="PR01736">
    <property type="entry name" value="PHPHTRNFRASE"/>
</dbReference>
<dbReference type="GO" id="GO:0009401">
    <property type="term" value="P:phosphoenolpyruvate-dependent sugar phosphotransferase system"/>
    <property type="evidence" value="ECO:0007669"/>
    <property type="project" value="UniProtKB-KW"/>
</dbReference>
<dbReference type="EMBL" id="RHHU01000006">
    <property type="protein sequence ID" value="RNB85795.1"/>
    <property type="molecule type" value="Genomic_DNA"/>
</dbReference>
<comment type="cofactor">
    <cofactor evidence="2 17 20">
        <name>Mg(2+)</name>
        <dbReference type="ChEBI" id="CHEBI:18420"/>
    </cofactor>
</comment>
<comment type="similarity">
    <text evidence="5 17">Belongs to the PEP-utilizing enzyme family.</text>
</comment>
<dbReference type="Pfam" id="PF00391">
    <property type="entry name" value="PEP-utilizers"/>
    <property type="match status" value="1"/>
</dbReference>
<evidence type="ECO:0000256" key="8">
    <source>
        <dbReference type="ARBA" id="ARBA00022448"/>
    </source>
</evidence>
<keyword evidence="9 17" id="KW-0963">Cytoplasm</keyword>
<dbReference type="EC" id="2.7.3.9" evidence="6 17"/>
<feature type="binding site" evidence="19">
    <location>
        <begin position="454"/>
        <end position="455"/>
    </location>
    <ligand>
        <name>phosphoenolpyruvate</name>
        <dbReference type="ChEBI" id="CHEBI:58702"/>
    </ligand>
</feature>
<dbReference type="InterPro" id="IPR008279">
    <property type="entry name" value="PEP-util_enz_mobile_dom"/>
</dbReference>
<evidence type="ECO:0000256" key="21">
    <source>
        <dbReference type="SAM" id="Coils"/>
    </source>
</evidence>
<dbReference type="InterPro" id="IPR024692">
    <property type="entry name" value="PTS_EI"/>
</dbReference>
<evidence type="ECO:0000256" key="7">
    <source>
        <dbReference type="ARBA" id="ARBA00016544"/>
    </source>
</evidence>
<evidence type="ECO:0000256" key="14">
    <source>
        <dbReference type="ARBA" id="ARBA00022777"/>
    </source>
</evidence>
<evidence type="ECO:0000256" key="1">
    <source>
        <dbReference type="ARBA" id="ARBA00000683"/>
    </source>
</evidence>
<dbReference type="Pfam" id="PF05524">
    <property type="entry name" value="PEP-utilisers_N"/>
    <property type="match status" value="1"/>
</dbReference>
<dbReference type="InterPro" id="IPR023151">
    <property type="entry name" value="PEP_util_CS"/>
</dbReference>
<dbReference type="Proteomes" id="UP000269573">
    <property type="component" value="Unassembled WGS sequence"/>
</dbReference>
<dbReference type="InterPro" id="IPR036637">
    <property type="entry name" value="Phosphohistidine_dom_sf"/>
</dbReference>
<dbReference type="RefSeq" id="WP_122923881.1">
    <property type="nucleotide sequence ID" value="NZ_RHHU01000006.1"/>
</dbReference>
<dbReference type="GO" id="GO:0016301">
    <property type="term" value="F:kinase activity"/>
    <property type="evidence" value="ECO:0007669"/>
    <property type="project" value="UniProtKB-KW"/>
</dbReference>
<evidence type="ECO:0000259" key="23">
    <source>
        <dbReference type="Pfam" id="PF02896"/>
    </source>
</evidence>
<evidence type="ECO:0000256" key="2">
    <source>
        <dbReference type="ARBA" id="ARBA00001946"/>
    </source>
</evidence>
<evidence type="ECO:0000256" key="6">
    <source>
        <dbReference type="ARBA" id="ARBA00012232"/>
    </source>
</evidence>
<feature type="binding site" evidence="19">
    <location>
        <position position="296"/>
    </location>
    <ligand>
        <name>phosphoenolpyruvate</name>
        <dbReference type="ChEBI" id="CHEBI:58702"/>
    </ligand>
</feature>
<dbReference type="PROSITE" id="PS00742">
    <property type="entry name" value="PEP_ENZYMES_2"/>
    <property type="match status" value="1"/>
</dbReference>
<feature type="coiled-coil region" evidence="21">
    <location>
        <begin position="40"/>
        <end position="71"/>
    </location>
</feature>
<dbReference type="InterPro" id="IPR018274">
    <property type="entry name" value="PEP_util_AS"/>
</dbReference>
<comment type="caution">
    <text evidence="25">The sequence shown here is derived from an EMBL/GenBank/DDBJ whole genome shotgun (WGS) entry which is preliminary data.</text>
</comment>
<keyword evidence="10 17" id="KW-0762">Sugar transport</keyword>
<evidence type="ECO:0000313" key="25">
    <source>
        <dbReference type="EMBL" id="RNB85795.1"/>
    </source>
</evidence>
<evidence type="ECO:0000256" key="9">
    <source>
        <dbReference type="ARBA" id="ARBA00022490"/>
    </source>
</evidence>
<comment type="function">
    <text evidence="3 17">General (non sugar-specific) component of the phosphoenolpyruvate-dependent sugar phosphotransferase system (sugar PTS). This major carbohydrate active-transport system catalyzes the phosphorylation of incoming sugar substrates concomitantly with their translocation across the cell membrane. Enzyme I transfers the phosphoryl group from phosphoenolpyruvate (PEP) to the phosphoryl carrier protein (HPr).</text>
</comment>
<keyword evidence="11 17" id="KW-0808">Transferase</keyword>
<feature type="domain" description="PEP-utilising enzyme mobile" evidence="22">
    <location>
        <begin position="152"/>
        <end position="225"/>
    </location>
</feature>
<comment type="subcellular location">
    <subcellularLocation>
        <location evidence="4 17">Cytoplasm</location>
    </subcellularLocation>
</comment>
<accession>A0A3M8DEP1</accession>
<evidence type="ECO:0000256" key="17">
    <source>
        <dbReference type="PIRNR" id="PIRNR000732"/>
    </source>
</evidence>
<evidence type="ECO:0000256" key="13">
    <source>
        <dbReference type="ARBA" id="ARBA00022723"/>
    </source>
</evidence>
<dbReference type="PANTHER" id="PTHR46244">
    <property type="entry name" value="PHOSPHOENOLPYRUVATE-PROTEIN PHOSPHOTRANSFERASE"/>
    <property type="match status" value="1"/>
</dbReference>
<dbReference type="GO" id="GO:0008965">
    <property type="term" value="F:phosphoenolpyruvate-protein phosphotransferase activity"/>
    <property type="evidence" value="ECO:0007669"/>
    <property type="project" value="UniProtKB-EC"/>
</dbReference>
<keyword evidence="13 17" id="KW-0479">Metal-binding</keyword>
<feature type="active site" description="Proton donor" evidence="18">
    <location>
        <position position="502"/>
    </location>
</feature>
<dbReference type="Gene3D" id="3.50.30.10">
    <property type="entry name" value="Phosphohistidine domain"/>
    <property type="match status" value="1"/>
</dbReference>
<sequence>MLKGIPVSAGIAIAPIVRLSQDQPIAHETAISSADVSSHQSRLAQSIELARQQLEQLRVQTEEQLGAEKAAILSAHLAFLDDPAFTGEMNSAIENQLLSASAAVSQVADQFISLFESMDDAYMRERADDIRDVSRRLIRNLSGEESSVSFPEEPFILIAVDVTPSETLQLPLSHVRGIATVKGGSTSHAAILARSLGIPAVMGVGEALFTQMESETLLILDGATGQLYPAPDEETRKRYEAKAEEEAIERVAYEAMKDLPAKTLDGHRVHLMANMAVPEEADALVASGVEGIGLFRSEFLFMDRSTLPDEEEQFQAYKRVALAFGDKPVIIRTLDVGGDKHLPALALEKEENPFLGFRAIRISLARPELFQVQLRALLRASAFGRLLIMFPMISHLEQLRAAKSILEQAKSQLREEGVAFDENIAVGMMMEIPAACLQADAFAKEVQFFSIGTNDLVQYTLAVDRMNANIADLYSYYHPAVLRLISQVIEASHRAGIWTGLCGEMAGDPVATELLLGLGLDEFSGAASVMPKVKQRIRTTTIEQAKRTASHVLTLSTTEDVVAFLNNKAE</sequence>
<evidence type="ECO:0000256" key="18">
    <source>
        <dbReference type="PIRSR" id="PIRSR000732-1"/>
    </source>
</evidence>
<dbReference type="SUPFAM" id="SSF47831">
    <property type="entry name" value="Enzyme I of the PEP:sugar phosphotransferase system HPr-binding (sub)domain"/>
    <property type="match status" value="1"/>
</dbReference>
<feature type="domain" description="PEP-utilising enzyme C-terminal" evidence="23">
    <location>
        <begin position="254"/>
        <end position="540"/>
    </location>
</feature>
<dbReference type="InterPro" id="IPR000121">
    <property type="entry name" value="PEP_util_C"/>
</dbReference>
<dbReference type="PIRSF" id="PIRSF000732">
    <property type="entry name" value="PTS_enzyme_I"/>
    <property type="match status" value="1"/>
</dbReference>
<feature type="binding site" evidence="19">
    <location>
        <position position="332"/>
    </location>
    <ligand>
        <name>phosphoenolpyruvate</name>
        <dbReference type="ChEBI" id="CHEBI:58702"/>
    </ligand>
</feature>
<feature type="active site" description="Tele-phosphohistidine intermediate" evidence="18">
    <location>
        <position position="188"/>
    </location>
</feature>
<dbReference type="Pfam" id="PF02896">
    <property type="entry name" value="PEP-utilizers_C"/>
    <property type="match status" value="1"/>
</dbReference>
<evidence type="ECO:0000259" key="22">
    <source>
        <dbReference type="Pfam" id="PF00391"/>
    </source>
</evidence>
<keyword evidence="25" id="KW-0670">Pyruvate</keyword>
<keyword evidence="8 17" id="KW-0813">Transport</keyword>
<evidence type="ECO:0000313" key="26">
    <source>
        <dbReference type="Proteomes" id="UP000269573"/>
    </source>
</evidence>
<evidence type="ECO:0000256" key="5">
    <source>
        <dbReference type="ARBA" id="ARBA00007837"/>
    </source>
</evidence>
<evidence type="ECO:0000256" key="10">
    <source>
        <dbReference type="ARBA" id="ARBA00022597"/>
    </source>
</evidence>
<dbReference type="GO" id="GO:0046872">
    <property type="term" value="F:metal ion binding"/>
    <property type="evidence" value="ECO:0007669"/>
    <property type="project" value="UniProtKB-KW"/>
</dbReference>
<evidence type="ECO:0000256" key="11">
    <source>
        <dbReference type="ARBA" id="ARBA00022679"/>
    </source>
</evidence>
<comment type="catalytic activity">
    <reaction evidence="1 17">
        <text>L-histidyl-[protein] + phosphoenolpyruvate = N(pros)-phospho-L-histidyl-[protein] + pyruvate</text>
        <dbReference type="Rhea" id="RHEA:23880"/>
        <dbReference type="Rhea" id="RHEA-COMP:9745"/>
        <dbReference type="Rhea" id="RHEA-COMP:9746"/>
        <dbReference type="ChEBI" id="CHEBI:15361"/>
        <dbReference type="ChEBI" id="CHEBI:29979"/>
        <dbReference type="ChEBI" id="CHEBI:58702"/>
        <dbReference type="ChEBI" id="CHEBI:64837"/>
        <dbReference type="EC" id="2.7.3.9"/>
    </reaction>
</comment>
<evidence type="ECO:0000256" key="20">
    <source>
        <dbReference type="PIRSR" id="PIRSR000732-3"/>
    </source>
</evidence>
<keyword evidence="26" id="KW-1185">Reference proteome</keyword>
<protein>
    <recommendedName>
        <fullName evidence="7 17">Phosphoenolpyruvate-protein phosphotransferase</fullName>
        <ecNumber evidence="6 17">2.7.3.9</ecNumber>
    </recommendedName>
    <alternativeName>
        <fullName evidence="16 17">Phosphotransferase system, enzyme I</fullName>
    </alternativeName>
</protein>
<feature type="binding site" evidence="20">
    <location>
        <position position="431"/>
    </location>
    <ligand>
        <name>Mg(2+)</name>
        <dbReference type="ChEBI" id="CHEBI:18420"/>
    </ligand>
</feature>
<dbReference type="InterPro" id="IPR015813">
    <property type="entry name" value="Pyrv/PenolPyrv_kinase-like_dom"/>
</dbReference>
<evidence type="ECO:0000259" key="24">
    <source>
        <dbReference type="Pfam" id="PF05524"/>
    </source>
</evidence>
<dbReference type="GO" id="GO:0005737">
    <property type="term" value="C:cytoplasm"/>
    <property type="evidence" value="ECO:0007669"/>
    <property type="project" value="UniProtKB-SubCell"/>
</dbReference>
<keyword evidence="14 17" id="KW-0418">Kinase</keyword>
<gene>
    <name evidence="25" type="primary">ptsP</name>
    <name evidence="25" type="ORF">EDM59_12400</name>
</gene>
<dbReference type="InterPro" id="IPR008731">
    <property type="entry name" value="PTS_EIN"/>
</dbReference>
<keyword evidence="15 17" id="KW-0460">Magnesium</keyword>
<dbReference type="PROSITE" id="PS00370">
    <property type="entry name" value="PEP_ENZYMES_PHOS_SITE"/>
    <property type="match status" value="1"/>
</dbReference>
<dbReference type="InterPro" id="IPR006318">
    <property type="entry name" value="PTS_EI-like"/>
</dbReference>
<dbReference type="NCBIfam" id="TIGR01417">
    <property type="entry name" value="PTS_I_fam"/>
    <property type="match status" value="1"/>
</dbReference>
<reference evidence="25 26" key="1">
    <citation type="submission" date="2018-10" db="EMBL/GenBank/DDBJ databases">
        <title>Phylogenomics of Brevibacillus.</title>
        <authorList>
            <person name="Dunlap C."/>
        </authorList>
    </citation>
    <scope>NUCLEOTIDE SEQUENCE [LARGE SCALE GENOMIC DNA]</scope>
    <source>
        <strain evidence="25 26">JCM 15774</strain>
    </source>
</reference>
<dbReference type="AlphaFoldDB" id="A0A3M8DEP1"/>